<reference evidence="2" key="2">
    <citation type="submission" date="2016-09" db="EMBL/GenBank/DDBJ databases">
        <authorList>
            <person name="Capua I."/>
            <person name="De Benedictis P."/>
            <person name="Joannis T."/>
            <person name="Lombin L.H."/>
            <person name="Cattoli G."/>
        </authorList>
    </citation>
    <scope>NUCLEOTIDE SEQUENCE [LARGE SCALE GENOMIC DNA]</scope>
    <source>
        <strain evidence="2">MSU</strain>
    </source>
</reference>
<dbReference type="AlphaFoldDB" id="A0A1S1JCP8"/>
<evidence type="ECO:0000313" key="5">
    <source>
        <dbReference type="Proteomes" id="UP000198319"/>
    </source>
</evidence>
<dbReference type="Proteomes" id="UP000198319">
    <property type="component" value="Unassembled WGS sequence"/>
</dbReference>
<keyword evidence="5" id="KW-1185">Reference proteome</keyword>
<dbReference type="Proteomes" id="UP000180252">
    <property type="component" value="Unassembled WGS sequence"/>
</dbReference>
<proteinExistence type="predicted"/>
<evidence type="ECO:0000313" key="3">
    <source>
        <dbReference type="EMBL" id="OXB19905.1"/>
    </source>
</evidence>
<comment type="caution">
    <text evidence="2">The sequence shown here is derived from an EMBL/GenBank/DDBJ whole genome shotgun (WGS) entry which is preliminary data.</text>
</comment>
<accession>A0A1S1JCP8</accession>
<keyword evidence="1" id="KW-1133">Transmembrane helix</keyword>
<organism evidence="2 4">
    <name type="scientific">Flavobacterium tructae</name>
    <dbReference type="NCBI Taxonomy" id="1114873"/>
    <lineage>
        <taxon>Bacteria</taxon>
        <taxon>Pseudomonadati</taxon>
        <taxon>Bacteroidota</taxon>
        <taxon>Flavobacteriia</taxon>
        <taxon>Flavobacteriales</taxon>
        <taxon>Flavobacteriaceae</taxon>
        <taxon>Flavobacterium</taxon>
    </lineage>
</organism>
<evidence type="ECO:0000256" key="1">
    <source>
        <dbReference type="SAM" id="Phobius"/>
    </source>
</evidence>
<reference evidence="3 5" key="3">
    <citation type="submission" date="2016-11" db="EMBL/GenBank/DDBJ databases">
        <title>Whole genomes of Flavobacteriaceae.</title>
        <authorList>
            <person name="Stine C."/>
            <person name="Li C."/>
            <person name="Tadesse D."/>
        </authorList>
    </citation>
    <scope>NUCLEOTIDE SEQUENCE [LARGE SCALE GENOMIC DNA]</scope>
    <source>
        <strain evidence="3 5">ATCC BAA-2541</strain>
    </source>
</reference>
<keyword evidence="1" id="KW-0472">Membrane</keyword>
<dbReference type="RefSeq" id="WP_070905643.1">
    <property type="nucleotide sequence ID" value="NZ_MIKE01000003.1"/>
</dbReference>
<evidence type="ECO:0000313" key="2">
    <source>
        <dbReference type="EMBL" id="OHT47225.1"/>
    </source>
</evidence>
<dbReference type="EMBL" id="MUHG01000017">
    <property type="protein sequence ID" value="OXB19905.1"/>
    <property type="molecule type" value="Genomic_DNA"/>
</dbReference>
<gene>
    <name evidence="3" type="ORF">B0A71_10770</name>
    <name evidence="2" type="ORF">BHE19_21150</name>
</gene>
<evidence type="ECO:0000313" key="4">
    <source>
        <dbReference type="Proteomes" id="UP000180252"/>
    </source>
</evidence>
<protein>
    <submittedName>
        <fullName evidence="2">Uncharacterized protein</fullName>
    </submittedName>
</protein>
<sequence>MKDIKKFAIVIIVLELPMLVTHWLLIKKKEKEKTEKSIAVDKEKVWLEQYQSTVKIDSSFSRQHYHWDNSTSEKLLKWNLK</sequence>
<feature type="transmembrane region" description="Helical" evidence="1">
    <location>
        <begin position="6"/>
        <end position="26"/>
    </location>
</feature>
<keyword evidence="1" id="KW-0812">Transmembrane</keyword>
<name>A0A1S1JCP8_9FLAO</name>
<reference evidence="4" key="1">
    <citation type="submission" date="2016-09" db="EMBL/GenBank/DDBJ databases">
        <authorList>
            <person name="Chen S."/>
            <person name="Walker E."/>
        </authorList>
    </citation>
    <scope>NUCLEOTIDE SEQUENCE [LARGE SCALE GENOMIC DNA]</scope>
    <source>
        <strain evidence="4">MSU</strain>
    </source>
</reference>
<dbReference type="EMBL" id="MIKE01000003">
    <property type="protein sequence ID" value="OHT47225.1"/>
    <property type="molecule type" value="Genomic_DNA"/>
</dbReference>